<gene>
    <name evidence="1" type="ORF">IAA61_03965</name>
</gene>
<name>A0A9D1MB58_9FIRM</name>
<accession>A0A9D1MB58</accession>
<dbReference type="AlphaFoldDB" id="A0A9D1MB58"/>
<dbReference type="Proteomes" id="UP000824109">
    <property type="component" value="Unassembled WGS sequence"/>
</dbReference>
<evidence type="ECO:0000313" key="2">
    <source>
        <dbReference type="Proteomes" id="UP000824109"/>
    </source>
</evidence>
<dbReference type="EMBL" id="DVNB01000043">
    <property type="protein sequence ID" value="HIU56955.1"/>
    <property type="molecule type" value="Genomic_DNA"/>
</dbReference>
<reference evidence="1" key="1">
    <citation type="submission" date="2020-10" db="EMBL/GenBank/DDBJ databases">
        <authorList>
            <person name="Gilroy R."/>
        </authorList>
    </citation>
    <scope>NUCLEOTIDE SEQUENCE</scope>
    <source>
        <strain evidence="1">USAMLcec3-3695</strain>
    </source>
</reference>
<proteinExistence type="predicted"/>
<reference evidence="1" key="2">
    <citation type="journal article" date="2021" name="PeerJ">
        <title>Extensive microbial diversity within the chicken gut microbiome revealed by metagenomics and culture.</title>
        <authorList>
            <person name="Gilroy R."/>
            <person name="Ravi A."/>
            <person name="Getino M."/>
            <person name="Pursley I."/>
            <person name="Horton D.L."/>
            <person name="Alikhan N.F."/>
            <person name="Baker D."/>
            <person name="Gharbi K."/>
            <person name="Hall N."/>
            <person name="Watson M."/>
            <person name="Adriaenssens E.M."/>
            <person name="Foster-Nyarko E."/>
            <person name="Jarju S."/>
            <person name="Secka A."/>
            <person name="Antonio M."/>
            <person name="Oren A."/>
            <person name="Chaudhuri R.R."/>
            <person name="La Ragione R."/>
            <person name="Hildebrand F."/>
            <person name="Pallen M.J."/>
        </authorList>
    </citation>
    <scope>NUCLEOTIDE SEQUENCE</scope>
    <source>
        <strain evidence="1">USAMLcec3-3695</strain>
    </source>
</reference>
<evidence type="ECO:0000313" key="1">
    <source>
        <dbReference type="EMBL" id="HIU56955.1"/>
    </source>
</evidence>
<sequence>MIKYEAPKINITYFEDIVKTEGNGQVMHMNGSFVCRTAAQNLNAAAADPTIINSVATRTVRVQTILQFNDGS</sequence>
<organism evidence="1 2">
    <name type="scientific">Candidatus Ornithomonoglobus merdipullorum</name>
    <dbReference type="NCBI Taxonomy" id="2840895"/>
    <lineage>
        <taxon>Bacteria</taxon>
        <taxon>Bacillati</taxon>
        <taxon>Bacillota</taxon>
        <taxon>Clostridia</taxon>
        <taxon>Candidatus Ornithomonoglobus</taxon>
    </lineage>
</organism>
<protein>
    <submittedName>
        <fullName evidence="1">Uncharacterized protein</fullName>
    </submittedName>
</protein>
<comment type="caution">
    <text evidence="1">The sequence shown here is derived from an EMBL/GenBank/DDBJ whole genome shotgun (WGS) entry which is preliminary data.</text>
</comment>